<accession>A0ABY4HRP8</accession>
<sequence>MSNSTYQAINKQILSDINRVKAQIKQLNESDLFSQEDRDRLNPIYLKQLQELEEKASKPLGYDVITEKFHFHDGVSDVKGFHKSINEIEVIDPEFL</sequence>
<gene>
    <name evidence="1" type="ORF">LXD69_07145</name>
</gene>
<dbReference type="EMBL" id="CP090145">
    <property type="protein sequence ID" value="UOX35286.1"/>
    <property type="molecule type" value="Genomic_DNA"/>
</dbReference>
<name>A0ABY4HRP8_9FLAO</name>
<keyword evidence="2" id="KW-1185">Reference proteome</keyword>
<dbReference type="RefSeq" id="WP_246918472.1">
    <property type="nucleotide sequence ID" value="NZ_CP090145.1"/>
</dbReference>
<dbReference type="Proteomes" id="UP000830454">
    <property type="component" value="Chromosome"/>
</dbReference>
<evidence type="ECO:0000313" key="2">
    <source>
        <dbReference type="Proteomes" id="UP000830454"/>
    </source>
</evidence>
<organism evidence="1 2">
    <name type="scientific">Flavobacterium sediminilitoris</name>
    <dbReference type="NCBI Taxonomy" id="2024526"/>
    <lineage>
        <taxon>Bacteria</taxon>
        <taxon>Pseudomonadati</taxon>
        <taxon>Bacteroidota</taxon>
        <taxon>Flavobacteriia</taxon>
        <taxon>Flavobacteriales</taxon>
        <taxon>Flavobacteriaceae</taxon>
        <taxon>Flavobacterium</taxon>
    </lineage>
</organism>
<proteinExistence type="predicted"/>
<protein>
    <submittedName>
        <fullName evidence="1">Uncharacterized protein</fullName>
    </submittedName>
</protein>
<reference evidence="1" key="1">
    <citation type="submission" date="2021-12" db="EMBL/GenBank/DDBJ databases">
        <authorList>
            <person name="Cha I.-T."/>
            <person name="Lee K.-E."/>
            <person name="Park S.-J."/>
        </authorList>
    </citation>
    <scope>NUCLEOTIDE SEQUENCE</scope>
    <source>
        <strain evidence="1">YSM-43</strain>
    </source>
</reference>
<reference evidence="1" key="2">
    <citation type="submission" date="2022-04" db="EMBL/GenBank/DDBJ databases">
        <title>Complete Genome Sequence of Flavobacterium sediminilitoris YSM-43, Isolated from a Tidal Sediment.</title>
        <authorList>
            <person name="Lee P.A."/>
        </authorList>
    </citation>
    <scope>NUCLEOTIDE SEQUENCE</scope>
    <source>
        <strain evidence="1">YSM-43</strain>
    </source>
</reference>
<evidence type="ECO:0000313" key="1">
    <source>
        <dbReference type="EMBL" id="UOX35286.1"/>
    </source>
</evidence>